<comment type="caution">
    <text evidence="1">The sequence shown here is derived from an EMBL/GenBank/DDBJ whole genome shotgun (WGS) entry which is preliminary data.</text>
</comment>
<dbReference type="InterPro" id="IPR013078">
    <property type="entry name" value="His_Pase_superF_clade-1"/>
</dbReference>
<dbReference type="SMART" id="SM00855">
    <property type="entry name" value="PGAM"/>
    <property type="match status" value="1"/>
</dbReference>
<reference evidence="1 2" key="1">
    <citation type="submission" date="2017-11" db="EMBL/GenBank/DDBJ databases">
        <title>Reclassification of Bisgaard taxon 5 as Caviibacterium pharyngocola gen. nov., sp. nov.</title>
        <authorList>
            <person name="Christensen H."/>
        </authorList>
    </citation>
    <scope>NUCLEOTIDE SEQUENCE [LARGE SCALE GENOMIC DNA]</scope>
    <source>
        <strain evidence="1 2">7_3</strain>
    </source>
</reference>
<dbReference type="OrthoDB" id="9082843at2"/>
<dbReference type="Pfam" id="PF00300">
    <property type="entry name" value="His_Phos_1"/>
    <property type="match status" value="1"/>
</dbReference>
<dbReference type="Gene3D" id="3.40.50.1240">
    <property type="entry name" value="Phosphoglycerate mutase-like"/>
    <property type="match status" value="1"/>
</dbReference>
<protein>
    <submittedName>
        <fullName evidence="1">Histidine phosphatase family protein</fullName>
    </submittedName>
</protein>
<dbReference type="EMBL" id="PHGZ01000013">
    <property type="protein sequence ID" value="PJG83116.1"/>
    <property type="molecule type" value="Genomic_DNA"/>
</dbReference>
<gene>
    <name evidence="1" type="ORF">CVP04_07120</name>
</gene>
<organism evidence="1 2">
    <name type="scientific">Caviibacterium pharyngocola</name>
    <dbReference type="NCBI Taxonomy" id="28159"/>
    <lineage>
        <taxon>Bacteria</taxon>
        <taxon>Pseudomonadati</taxon>
        <taxon>Pseudomonadota</taxon>
        <taxon>Gammaproteobacteria</taxon>
        <taxon>Pasteurellales</taxon>
        <taxon>Pasteurellaceae</taxon>
        <taxon>Caviibacterium</taxon>
    </lineage>
</organism>
<keyword evidence="2" id="KW-1185">Reference proteome</keyword>
<accession>A0A2M8RW48</accession>
<evidence type="ECO:0000313" key="2">
    <source>
        <dbReference type="Proteomes" id="UP000230282"/>
    </source>
</evidence>
<dbReference type="PANTHER" id="PTHR48100">
    <property type="entry name" value="BROAD-SPECIFICITY PHOSPHATASE YOR283W-RELATED"/>
    <property type="match status" value="1"/>
</dbReference>
<dbReference type="CDD" id="cd07067">
    <property type="entry name" value="HP_PGM_like"/>
    <property type="match status" value="1"/>
</dbReference>
<dbReference type="GO" id="GO:0016791">
    <property type="term" value="F:phosphatase activity"/>
    <property type="evidence" value="ECO:0007669"/>
    <property type="project" value="TreeGrafter"/>
</dbReference>
<dbReference type="Proteomes" id="UP000230282">
    <property type="component" value="Unassembled WGS sequence"/>
</dbReference>
<dbReference type="AlphaFoldDB" id="A0A2M8RW48"/>
<name>A0A2M8RW48_9PAST</name>
<sequence length="204" mass="23086">MKHIYLIRHAESFANAGGQALADSAIPLSEKGQRQAQELVARLPPSAKVYTSEFLRTQQTAQPYCAHWQVNTEVLPCLNEFSYLPLAMIEGLTGQQRQPLVQSFWSQANPDLRLAEETDSFAQFNRRIDQFLAAAPDFAADTLCFGHGIWIALLVWRLLGFSAESGEDMQKFRQFQPNLPMKNTAIWQLKLINDKIDGIYCLNP</sequence>
<proteinExistence type="predicted"/>
<dbReference type="InterPro" id="IPR029033">
    <property type="entry name" value="His_PPase_superfam"/>
</dbReference>
<dbReference type="InterPro" id="IPR050275">
    <property type="entry name" value="PGM_Phosphatase"/>
</dbReference>
<dbReference type="RefSeq" id="WP_100296805.1">
    <property type="nucleotide sequence ID" value="NZ_PHGZ01000013.1"/>
</dbReference>
<dbReference type="SUPFAM" id="SSF53254">
    <property type="entry name" value="Phosphoglycerate mutase-like"/>
    <property type="match status" value="1"/>
</dbReference>
<evidence type="ECO:0000313" key="1">
    <source>
        <dbReference type="EMBL" id="PJG83116.1"/>
    </source>
</evidence>